<name>A0A2S7TXK7_9BACT</name>
<feature type="chain" id="PRO_5015512287" evidence="1">
    <location>
        <begin position="24"/>
        <end position="146"/>
    </location>
</feature>
<dbReference type="Proteomes" id="UP000239907">
    <property type="component" value="Unassembled WGS sequence"/>
</dbReference>
<evidence type="ECO:0000313" key="3">
    <source>
        <dbReference type="Proteomes" id="UP000239907"/>
    </source>
</evidence>
<keyword evidence="1" id="KW-0732">Signal</keyword>
<dbReference type="RefSeq" id="WP_105041935.1">
    <property type="nucleotide sequence ID" value="NZ_MQWA01000001.1"/>
</dbReference>
<evidence type="ECO:0000256" key="1">
    <source>
        <dbReference type="SAM" id="SignalP"/>
    </source>
</evidence>
<comment type="caution">
    <text evidence="2">The sequence shown here is derived from an EMBL/GenBank/DDBJ whole genome shotgun (WGS) entry which is preliminary data.</text>
</comment>
<accession>A0A2S7TXK7</accession>
<sequence>MNLAIPFKLIYLTILSSSLLLNSCSTNPNPKPSRSVHEKKDFSEVMRLPNLIDTHDLDWRDAYMATIKNCGTVDLHNSRLVYALNGAGAFLGYHFQEEARIRGEAQRSMLKLNARIQKEIVSAETNLKRSQIGLSDDEINEIKRKR</sequence>
<organism evidence="2 3">
    <name type="scientific">Rubritalea profundi</name>
    <dbReference type="NCBI Taxonomy" id="1658618"/>
    <lineage>
        <taxon>Bacteria</taxon>
        <taxon>Pseudomonadati</taxon>
        <taxon>Verrucomicrobiota</taxon>
        <taxon>Verrucomicrobiia</taxon>
        <taxon>Verrucomicrobiales</taxon>
        <taxon>Rubritaleaceae</taxon>
        <taxon>Rubritalea</taxon>
    </lineage>
</organism>
<evidence type="ECO:0000313" key="2">
    <source>
        <dbReference type="EMBL" id="PQJ27449.1"/>
    </source>
</evidence>
<proteinExistence type="predicted"/>
<protein>
    <submittedName>
        <fullName evidence="2">Uncharacterized protein</fullName>
    </submittedName>
</protein>
<reference evidence="2 3" key="1">
    <citation type="submission" date="2016-12" db="EMBL/GenBank/DDBJ databases">
        <title>Study of bacterial adaptation to deep sea.</title>
        <authorList>
            <person name="Song J."/>
            <person name="Yoshizawa S."/>
            <person name="Kogure K."/>
        </authorList>
    </citation>
    <scope>NUCLEOTIDE SEQUENCE [LARGE SCALE GENOMIC DNA]</scope>
    <source>
        <strain evidence="2 3">SAORIC-165</strain>
    </source>
</reference>
<feature type="signal peptide" evidence="1">
    <location>
        <begin position="1"/>
        <end position="23"/>
    </location>
</feature>
<dbReference type="EMBL" id="MQWA01000001">
    <property type="protein sequence ID" value="PQJ27449.1"/>
    <property type="molecule type" value="Genomic_DNA"/>
</dbReference>
<dbReference type="AlphaFoldDB" id="A0A2S7TXK7"/>
<gene>
    <name evidence="2" type="ORF">BSZ32_02350</name>
</gene>
<keyword evidence="3" id="KW-1185">Reference proteome</keyword>